<dbReference type="SMART" id="SM00409">
    <property type="entry name" value="IG"/>
    <property type="match status" value="2"/>
</dbReference>
<evidence type="ECO:0000259" key="3">
    <source>
        <dbReference type="PROSITE" id="PS50835"/>
    </source>
</evidence>
<accession>A0A2G8LF03</accession>
<gene>
    <name evidence="4" type="ORF">BSL78_04246</name>
</gene>
<keyword evidence="1" id="KW-1133">Transmembrane helix</keyword>
<dbReference type="Proteomes" id="UP000230750">
    <property type="component" value="Unassembled WGS sequence"/>
</dbReference>
<sequence length="548" mass="62666">MGTRALTVLMALLMLMKSELIANDEECDLLQYLTIGRNGTIQCSFSKYHAVSWFNIEEDTTILFYEKGVIPEDGYASDDYDIYPNGSLFIRNVTLEHETMFRVTKVISLSKPIVSYEIRVRTIVPPLVQHPVIEHCQDNLTVCYAIQDDSSALSCFVQNVRPRISLVWNQREADRDKPLTSELTIESRNNETFTSRSTVQISTKFQLLSVFVCSAEENAWLFEESETVVVLEKEGPGRISETRKQYIELHTTMFLQCTTSEVHVIVWKRMVDTETTEEVILLRVKTWKSDFIETYDNDFRLNLDGSLLLRNTEWHHQGRYTCLVAEYTPEELHIDVVIFMMPVPRYLKVTGCDFQRYCVLKVNQGDVLTCSVHGIRPEVNLEWRVYEPNTKVSFLKDNHRVHPNGDNYDITLTSTITFTPAAENRVTVECRVVGTNADIFNLSQTIDLLIPNVQANSNNTGVLTAVITVAITVIVIVILMIGGIIIRKVIQSNHSQEGSNLEEAIPMMSPTTDTNKLDQLITELKGKYELLYDAVQPIPYIRDRMFCV</sequence>
<feature type="signal peptide" evidence="2">
    <location>
        <begin position="1"/>
        <end position="22"/>
    </location>
</feature>
<dbReference type="Gene3D" id="2.60.40.10">
    <property type="entry name" value="Immunoglobulins"/>
    <property type="match status" value="4"/>
</dbReference>
<name>A0A2G8LF03_STIJA</name>
<dbReference type="PROSITE" id="PS50835">
    <property type="entry name" value="IG_LIKE"/>
    <property type="match status" value="2"/>
</dbReference>
<dbReference type="InterPro" id="IPR003599">
    <property type="entry name" value="Ig_sub"/>
</dbReference>
<evidence type="ECO:0000313" key="4">
    <source>
        <dbReference type="EMBL" id="PIK58844.1"/>
    </source>
</evidence>
<dbReference type="InterPro" id="IPR036179">
    <property type="entry name" value="Ig-like_dom_sf"/>
</dbReference>
<keyword evidence="1" id="KW-0472">Membrane</keyword>
<dbReference type="PANTHER" id="PTHR23411">
    <property type="entry name" value="TAPASIN"/>
    <property type="match status" value="1"/>
</dbReference>
<proteinExistence type="predicted"/>
<protein>
    <recommendedName>
        <fullName evidence="3">Ig-like domain-containing protein</fullName>
    </recommendedName>
</protein>
<feature type="domain" description="Ig-like" evidence="3">
    <location>
        <begin position="344"/>
        <end position="447"/>
    </location>
</feature>
<evidence type="ECO:0000313" key="5">
    <source>
        <dbReference type="Proteomes" id="UP000230750"/>
    </source>
</evidence>
<feature type="non-terminal residue" evidence="4">
    <location>
        <position position="548"/>
    </location>
</feature>
<keyword evidence="1" id="KW-0812">Transmembrane</keyword>
<keyword evidence="2" id="KW-0732">Signal</keyword>
<dbReference type="InterPro" id="IPR007110">
    <property type="entry name" value="Ig-like_dom"/>
</dbReference>
<feature type="transmembrane region" description="Helical" evidence="1">
    <location>
        <begin position="462"/>
        <end position="486"/>
    </location>
</feature>
<evidence type="ECO:0000256" key="1">
    <source>
        <dbReference type="SAM" id="Phobius"/>
    </source>
</evidence>
<reference evidence="4 5" key="1">
    <citation type="journal article" date="2017" name="PLoS Biol.">
        <title>The sea cucumber genome provides insights into morphological evolution and visceral regeneration.</title>
        <authorList>
            <person name="Zhang X."/>
            <person name="Sun L."/>
            <person name="Yuan J."/>
            <person name="Sun Y."/>
            <person name="Gao Y."/>
            <person name="Zhang L."/>
            <person name="Li S."/>
            <person name="Dai H."/>
            <person name="Hamel J.F."/>
            <person name="Liu C."/>
            <person name="Yu Y."/>
            <person name="Liu S."/>
            <person name="Lin W."/>
            <person name="Guo K."/>
            <person name="Jin S."/>
            <person name="Xu P."/>
            <person name="Storey K.B."/>
            <person name="Huan P."/>
            <person name="Zhang T."/>
            <person name="Zhou Y."/>
            <person name="Zhang J."/>
            <person name="Lin C."/>
            <person name="Li X."/>
            <person name="Xing L."/>
            <person name="Huo D."/>
            <person name="Sun M."/>
            <person name="Wang L."/>
            <person name="Mercier A."/>
            <person name="Li F."/>
            <person name="Yang H."/>
            <person name="Xiang J."/>
        </authorList>
    </citation>
    <scope>NUCLEOTIDE SEQUENCE [LARGE SCALE GENOMIC DNA]</scope>
    <source>
        <strain evidence="4">Shaxun</strain>
        <tissue evidence="4">Muscle</tissue>
    </source>
</reference>
<comment type="caution">
    <text evidence="4">The sequence shown here is derived from an EMBL/GenBank/DDBJ whole genome shotgun (WGS) entry which is preliminary data.</text>
</comment>
<dbReference type="OrthoDB" id="10589428at2759"/>
<feature type="domain" description="Ig-like" evidence="3">
    <location>
        <begin position="125"/>
        <end position="229"/>
    </location>
</feature>
<evidence type="ECO:0000256" key="2">
    <source>
        <dbReference type="SAM" id="SignalP"/>
    </source>
</evidence>
<feature type="chain" id="PRO_5013923477" description="Ig-like domain-containing protein" evidence="2">
    <location>
        <begin position="23"/>
        <end position="548"/>
    </location>
</feature>
<keyword evidence="5" id="KW-1185">Reference proteome</keyword>
<dbReference type="InterPro" id="IPR050380">
    <property type="entry name" value="Immune_Resp_Modulators"/>
</dbReference>
<dbReference type="EMBL" id="MRZV01000100">
    <property type="protein sequence ID" value="PIK58844.1"/>
    <property type="molecule type" value="Genomic_DNA"/>
</dbReference>
<dbReference type="InterPro" id="IPR013783">
    <property type="entry name" value="Ig-like_fold"/>
</dbReference>
<organism evidence="4 5">
    <name type="scientific">Stichopus japonicus</name>
    <name type="common">Sea cucumber</name>
    <dbReference type="NCBI Taxonomy" id="307972"/>
    <lineage>
        <taxon>Eukaryota</taxon>
        <taxon>Metazoa</taxon>
        <taxon>Echinodermata</taxon>
        <taxon>Eleutherozoa</taxon>
        <taxon>Echinozoa</taxon>
        <taxon>Holothuroidea</taxon>
        <taxon>Aspidochirotacea</taxon>
        <taxon>Aspidochirotida</taxon>
        <taxon>Stichopodidae</taxon>
        <taxon>Apostichopus</taxon>
    </lineage>
</organism>
<dbReference type="AlphaFoldDB" id="A0A2G8LF03"/>
<dbReference type="SUPFAM" id="SSF48726">
    <property type="entry name" value="Immunoglobulin"/>
    <property type="match status" value="2"/>
</dbReference>